<organism evidence="5 6">
    <name type="scientific">Candidatus Scalindua rubra</name>
    <dbReference type="NCBI Taxonomy" id="1872076"/>
    <lineage>
        <taxon>Bacteria</taxon>
        <taxon>Pseudomonadati</taxon>
        <taxon>Planctomycetota</taxon>
        <taxon>Candidatus Brocadiia</taxon>
        <taxon>Candidatus Brocadiales</taxon>
        <taxon>Candidatus Scalinduaceae</taxon>
        <taxon>Candidatus Scalindua</taxon>
    </lineage>
</organism>
<dbReference type="InterPro" id="IPR052379">
    <property type="entry name" value="Type_VII_TA_RNase"/>
</dbReference>
<proteinExistence type="inferred from homology"/>
<evidence type="ECO:0000256" key="1">
    <source>
        <dbReference type="ARBA" id="ARBA00022649"/>
    </source>
</evidence>
<dbReference type="Proteomes" id="UP000094056">
    <property type="component" value="Unassembled WGS sequence"/>
</dbReference>
<evidence type="ECO:0000256" key="2">
    <source>
        <dbReference type="ARBA" id="ARBA00022722"/>
    </source>
</evidence>
<dbReference type="Pfam" id="PF01934">
    <property type="entry name" value="HepT-like"/>
    <property type="match status" value="1"/>
</dbReference>
<keyword evidence="3" id="KW-0378">Hydrolase</keyword>
<dbReference type="Gene3D" id="1.20.120.580">
    <property type="entry name" value="bsu32300-like"/>
    <property type="match status" value="1"/>
</dbReference>
<comment type="similarity">
    <text evidence="4">Belongs to the HepT RNase toxin family.</text>
</comment>
<dbReference type="NCBIfam" id="NF047751">
    <property type="entry name" value="HepT_toxin"/>
    <property type="match status" value="1"/>
</dbReference>
<evidence type="ECO:0000313" key="6">
    <source>
        <dbReference type="Proteomes" id="UP000094056"/>
    </source>
</evidence>
<dbReference type="PANTHER" id="PTHR33397:SF3">
    <property type="entry name" value="MRNA NUCLEASE HEPT"/>
    <property type="match status" value="1"/>
</dbReference>
<dbReference type="PATRIC" id="fig|1872076.5.peg.560"/>
<reference evidence="5 6" key="1">
    <citation type="submission" date="2016-07" db="EMBL/GenBank/DDBJ databases">
        <title>Draft genome of Scalindua rubra, obtained from a brine-seawater interface in the Red Sea, sheds light on salt adaptation in anammox bacteria.</title>
        <authorList>
            <person name="Speth D.R."/>
            <person name="Lagkouvardos I."/>
            <person name="Wang Y."/>
            <person name="Qian P.-Y."/>
            <person name="Dutilh B.E."/>
            <person name="Jetten M.S."/>
        </authorList>
    </citation>
    <scope>NUCLEOTIDE SEQUENCE [LARGE SCALE GENOMIC DNA]</scope>
    <source>
        <strain evidence="5">BSI-1</strain>
    </source>
</reference>
<evidence type="ECO:0000313" key="5">
    <source>
        <dbReference type="EMBL" id="ODS34360.1"/>
    </source>
</evidence>
<evidence type="ECO:0000256" key="4">
    <source>
        <dbReference type="ARBA" id="ARBA00024207"/>
    </source>
</evidence>
<dbReference type="InterPro" id="IPR037038">
    <property type="entry name" value="HepT-like_sf"/>
</dbReference>
<evidence type="ECO:0000256" key="3">
    <source>
        <dbReference type="ARBA" id="ARBA00022801"/>
    </source>
</evidence>
<comment type="caution">
    <text evidence="5">The sequence shown here is derived from an EMBL/GenBank/DDBJ whole genome shotgun (WGS) entry which is preliminary data.</text>
</comment>
<keyword evidence="1" id="KW-1277">Toxin-antitoxin system</keyword>
<dbReference type="GO" id="GO:0110001">
    <property type="term" value="C:toxin-antitoxin complex"/>
    <property type="evidence" value="ECO:0007669"/>
    <property type="project" value="InterPro"/>
</dbReference>
<dbReference type="PANTHER" id="PTHR33397">
    <property type="entry name" value="UPF0331 PROTEIN YUTE"/>
    <property type="match status" value="1"/>
</dbReference>
<dbReference type="AlphaFoldDB" id="A0A1E3XFI9"/>
<dbReference type="InterPro" id="IPR008201">
    <property type="entry name" value="HepT-like"/>
</dbReference>
<protein>
    <recommendedName>
        <fullName evidence="7">DUF86 domain-containing protein</fullName>
    </recommendedName>
</protein>
<sequence length="152" mass="17705">MVKGKINKKVVTDRAAWVCKMVESIKDMPLENQKEFLQDPRNVAAAESYLRRALEALLDLGRHILAKAFAQPVTEYREIAKGLLEKKVLPEKEGEILAKMAGYRNRMVHFYQEITSEELHEICRDHINEINTVLNKLKEWLRNNKEKMDEGI</sequence>
<gene>
    <name evidence="5" type="ORF">SCARUB_00491</name>
</gene>
<dbReference type="EMBL" id="MAYW01000008">
    <property type="protein sequence ID" value="ODS34360.1"/>
    <property type="molecule type" value="Genomic_DNA"/>
</dbReference>
<dbReference type="GO" id="GO:0004540">
    <property type="term" value="F:RNA nuclease activity"/>
    <property type="evidence" value="ECO:0007669"/>
    <property type="project" value="InterPro"/>
</dbReference>
<accession>A0A1E3XFI9</accession>
<evidence type="ECO:0008006" key="7">
    <source>
        <dbReference type="Google" id="ProtNLM"/>
    </source>
</evidence>
<dbReference type="SUPFAM" id="SSF81593">
    <property type="entry name" value="Nucleotidyltransferase substrate binding subunit/domain"/>
    <property type="match status" value="1"/>
</dbReference>
<dbReference type="GO" id="GO:0016787">
    <property type="term" value="F:hydrolase activity"/>
    <property type="evidence" value="ECO:0007669"/>
    <property type="project" value="UniProtKB-KW"/>
</dbReference>
<name>A0A1E3XFI9_9BACT</name>
<keyword evidence="2" id="KW-0540">Nuclease</keyword>